<keyword evidence="2" id="KW-0238">DNA-binding</keyword>
<dbReference type="Gene3D" id="3.40.1410.10">
    <property type="entry name" value="Chorismate lyase-like"/>
    <property type="match status" value="1"/>
</dbReference>
<dbReference type="SMART" id="SM00345">
    <property type="entry name" value="HTH_GNTR"/>
    <property type="match status" value="1"/>
</dbReference>
<dbReference type="InterPro" id="IPR036388">
    <property type="entry name" value="WH-like_DNA-bd_sf"/>
</dbReference>
<dbReference type="EMBL" id="JAGIYZ010000007">
    <property type="protein sequence ID" value="MBP0464050.1"/>
    <property type="molecule type" value="Genomic_DNA"/>
</dbReference>
<gene>
    <name evidence="5" type="ORF">J5Y09_09020</name>
</gene>
<dbReference type="Pfam" id="PF07702">
    <property type="entry name" value="UTRA"/>
    <property type="match status" value="1"/>
</dbReference>
<evidence type="ECO:0000259" key="4">
    <source>
        <dbReference type="PROSITE" id="PS50949"/>
    </source>
</evidence>
<dbReference type="InterPro" id="IPR036390">
    <property type="entry name" value="WH_DNA-bd_sf"/>
</dbReference>
<dbReference type="PROSITE" id="PS50949">
    <property type="entry name" value="HTH_GNTR"/>
    <property type="match status" value="1"/>
</dbReference>
<dbReference type="PRINTS" id="PR00035">
    <property type="entry name" value="HTHGNTR"/>
</dbReference>
<dbReference type="PANTHER" id="PTHR44846:SF16">
    <property type="entry name" value="TRANSCRIPTIONAL REGULATOR PHNF-RELATED"/>
    <property type="match status" value="1"/>
</dbReference>
<evidence type="ECO:0000313" key="6">
    <source>
        <dbReference type="Proteomes" id="UP000680815"/>
    </source>
</evidence>
<proteinExistence type="predicted"/>
<evidence type="ECO:0000256" key="1">
    <source>
        <dbReference type="ARBA" id="ARBA00023015"/>
    </source>
</evidence>
<dbReference type="InterPro" id="IPR011663">
    <property type="entry name" value="UTRA"/>
</dbReference>
<dbReference type="InterPro" id="IPR050679">
    <property type="entry name" value="Bact_HTH_transcr_reg"/>
</dbReference>
<comment type="caution">
    <text evidence="5">The sequence shown here is derived from an EMBL/GenBank/DDBJ whole genome shotgun (WGS) entry which is preliminary data.</text>
</comment>
<dbReference type="Gene3D" id="1.10.10.10">
    <property type="entry name" value="Winged helix-like DNA-binding domain superfamily/Winged helix DNA-binding domain"/>
    <property type="match status" value="1"/>
</dbReference>
<dbReference type="Pfam" id="PF00392">
    <property type="entry name" value="GntR"/>
    <property type="match status" value="1"/>
</dbReference>
<dbReference type="InterPro" id="IPR028978">
    <property type="entry name" value="Chorismate_lyase_/UTRA_dom_sf"/>
</dbReference>
<evidence type="ECO:0000256" key="2">
    <source>
        <dbReference type="ARBA" id="ARBA00023125"/>
    </source>
</evidence>
<dbReference type="SUPFAM" id="SSF64288">
    <property type="entry name" value="Chorismate lyase-like"/>
    <property type="match status" value="1"/>
</dbReference>
<name>A0ABS4ARS0_9PROT</name>
<protein>
    <submittedName>
        <fullName evidence="5">UTRA domain-containing protein</fullName>
    </submittedName>
</protein>
<feature type="domain" description="HTH gntR-type" evidence="4">
    <location>
        <begin position="10"/>
        <end position="78"/>
    </location>
</feature>
<dbReference type="SUPFAM" id="SSF46785">
    <property type="entry name" value="Winged helix' DNA-binding domain"/>
    <property type="match status" value="1"/>
</dbReference>
<evidence type="ECO:0000313" key="5">
    <source>
        <dbReference type="EMBL" id="MBP0464050.1"/>
    </source>
</evidence>
<keyword evidence="1" id="KW-0805">Transcription regulation</keyword>
<organism evidence="5 6">
    <name type="scientific">Roseomonas nitratireducens</name>
    <dbReference type="NCBI Taxonomy" id="2820810"/>
    <lineage>
        <taxon>Bacteria</taxon>
        <taxon>Pseudomonadati</taxon>
        <taxon>Pseudomonadota</taxon>
        <taxon>Alphaproteobacteria</taxon>
        <taxon>Acetobacterales</taxon>
        <taxon>Roseomonadaceae</taxon>
        <taxon>Roseomonas</taxon>
    </lineage>
</organism>
<reference evidence="5 6" key="1">
    <citation type="submission" date="2021-03" db="EMBL/GenBank/DDBJ databases">
        <authorList>
            <person name="So Y."/>
        </authorList>
    </citation>
    <scope>NUCLEOTIDE SEQUENCE [LARGE SCALE GENOMIC DNA]</scope>
    <source>
        <strain evidence="5 6">PWR1</strain>
    </source>
</reference>
<dbReference type="PANTHER" id="PTHR44846">
    <property type="entry name" value="MANNOSYL-D-GLYCERATE TRANSPORT/METABOLISM SYSTEM REPRESSOR MNGR-RELATED"/>
    <property type="match status" value="1"/>
</dbReference>
<accession>A0ABS4ARS0</accession>
<dbReference type="InterPro" id="IPR000524">
    <property type="entry name" value="Tscrpt_reg_HTH_GntR"/>
</dbReference>
<keyword evidence="3" id="KW-0804">Transcription</keyword>
<keyword evidence="6" id="KW-1185">Reference proteome</keyword>
<dbReference type="RefSeq" id="WP_209351428.1">
    <property type="nucleotide sequence ID" value="NZ_JAGIYZ010000007.1"/>
</dbReference>
<dbReference type="SMART" id="SM00866">
    <property type="entry name" value="UTRA"/>
    <property type="match status" value="1"/>
</dbReference>
<sequence length="239" mass="26071">MSDFVLDGEGPLHAQIRRAVAQAILTGRIPPGGRIPPESELMLRFDASRMTVHRALAALAAEGLVRRNRRAGTVASPEARGRAVFEIWDIGAEIRAAGQAHRFEVLERAERPAKGDALAVQDGTPLLALTTRHMADETPIQVEERLINLRAARAAAQEPFAATPPGRWLLDHVPWTEAEHAIHAARAPARIARLLGIKAGDAALVVERRTWNGRVPVTFARLWHAGERHRLVGRFSAGG</sequence>
<dbReference type="CDD" id="cd07377">
    <property type="entry name" value="WHTH_GntR"/>
    <property type="match status" value="1"/>
</dbReference>
<dbReference type="Proteomes" id="UP000680815">
    <property type="component" value="Unassembled WGS sequence"/>
</dbReference>
<evidence type="ECO:0000256" key="3">
    <source>
        <dbReference type="ARBA" id="ARBA00023163"/>
    </source>
</evidence>